<dbReference type="GO" id="GO:0005874">
    <property type="term" value="C:microtubule"/>
    <property type="evidence" value="ECO:0007669"/>
    <property type="project" value="UniProtKB-KW"/>
</dbReference>
<evidence type="ECO:0000256" key="3">
    <source>
        <dbReference type="ARBA" id="ARBA00022490"/>
    </source>
</evidence>
<feature type="compositionally biased region" description="Polar residues" evidence="11">
    <location>
        <begin position="730"/>
        <end position="742"/>
    </location>
</feature>
<comment type="caution">
    <text evidence="13">The sequence shown here is derived from an EMBL/GenBank/DDBJ whole genome shotgun (WGS) entry which is preliminary data.</text>
</comment>
<feature type="repeat" description="TPR" evidence="10">
    <location>
        <begin position="424"/>
        <end position="457"/>
    </location>
</feature>
<dbReference type="Pfam" id="PF00931">
    <property type="entry name" value="NB-ARC"/>
    <property type="match status" value="1"/>
</dbReference>
<dbReference type="GO" id="GO:0019894">
    <property type="term" value="F:kinesin binding"/>
    <property type="evidence" value="ECO:0007669"/>
    <property type="project" value="TreeGrafter"/>
</dbReference>
<dbReference type="InterPro" id="IPR002151">
    <property type="entry name" value="Kinesin_light"/>
</dbReference>
<dbReference type="EMBL" id="RBNJ01000455">
    <property type="protein sequence ID" value="RUS34500.1"/>
    <property type="molecule type" value="Genomic_DNA"/>
</dbReference>
<dbReference type="GO" id="GO:0043531">
    <property type="term" value="F:ADP binding"/>
    <property type="evidence" value="ECO:0007669"/>
    <property type="project" value="InterPro"/>
</dbReference>
<gene>
    <name evidence="13" type="ORF">BC938DRAFT_480112</name>
</gene>
<evidence type="ECO:0000256" key="5">
    <source>
        <dbReference type="ARBA" id="ARBA00022737"/>
    </source>
</evidence>
<evidence type="ECO:0000256" key="11">
    <source>
        <dbReference type="SAM" id="MobiDB-lite"/>
    </source>
</evidence>
<keyword evidence="9" id="KW-0206">Cytoskeleton</keyword>
<evidence type="ECO:0000256" key="4">
    <source>
        <dbReference type="ARBA" id="ARBA00022701"/>
    </source>
</evidence>
<evidence type="ECO:0000313" key="13">
    <source>
        <dbReference type="EMBL" id="RUS34500.1"/>
    </source>
</evidence>
<dbReference type="InterPro" id="IPR011990">
    <property type="entry name" value="TPR-like_helical_dom_sf"/>
</dbReference>
<comment type="subcellular location">
    <subcellularLocation>
        <location evidence="1">Cytoplasm</location>
        <location evidence="1">Cytoskeleton</location>
    </subcellularLocation>
</comment>
<dbReference type="PANTHER" id="PTHR45783">
    <property type="entry name" value="KINESIN LIGHT CHAIN"/>
    <property type="match status" value="1"/>
</dbReference>
<feature type="region of interest" description="Disordered" evidence="11">
    <location>
        <begin position="523"/>
        <end position="748"/>
    </location>
</feature>
<feature type="domain" description="NB-ARC" evidence="12">
    <location>
        <begin position="12"/>
        <end position="149"/>
    </location>
</feature>
<evidence type="ECO:0000256" key="7">
    <source>
        <dbReference type="ARBA" id="ARBA00023054"/>
    </source>
</evidence>
<dbReference type="GO" id="GO:0007018">
    <property type="term" value="P:microtubule-based movement"/>
    <property type="evidence" value="ECO:0007669"/>
    <property type="project" value="TreeGrafter"/>
</dbReference>
<evidence type="ECO:0000256" key="8">
    <source>
        <dbReference type="ARBA" id="ARBA00023175"/>
    </source>
</evidence>
<keyword evidence="8" id="KW-0505">Motor protein</keyword>
<keyword evidence="6 10" id="KW-0802">TPR repeat</keyword>
<feature type="compositionally biased region" description="Polar residues" evidence="11">
    <location>
        <begin position="650"/>
        <end position="662"/>
    </location>
</feature>
<keyword evidence="14" id="KW-1185">Reference proteome</keyword>
<evidence type="ECO:0000259" key="12">
    <source>
        <dbReference type="Pfam" id="PF00931"/>
    </source>
</evidence>
<evidence type="ECO:0000256" key="2">
    <source>
        <dbReference type="ARBA" id="ARBA00009622"/>
    </source>
</evidence>
<comment type="similarity">
    <text evidence="2">Belongs to the kinesin light chain family.</text>
</comment>
<dbReference type="Gene3D" id="3.40.50.300">
    <property type="entry name" value="P-loop containing nucleotide triphosphate hydrolases"/>
    <property type="match status" value="1"/>
</dbReference>
<dbReference type="SUPFAM" id="SSF52540">
    <property type="entry name" value="P-loop containing nucleoside triphosphate hydrolases"/>
    <property type="match status" value="1"/>
</dbReference>
<dbReference type="PROSITE" id="PS50005">
    <property type="entry name" value="TPR"/>
    <property type="match status" value="2"/>
</dbReference>
<keyword evidence="5" id="KW-0677">Repeat</keyword>
<dbReference type="SMART" id="SM00028">
    <property type="entry name" value="TPR"/>
    <property type="match status" value="4"/>
</dbReference>
<organism evidence="13 14">
    <name type="scientific">Jimgerdemannia flammicorona</name>
    <dbReference type="NCBI Taxonomy" id="994334"/>
    <lineage>
        <taxon>Eukaryota</taxon>
        <taxon>Fungi</taxon>
        <taxon>Fungi incertae sedis</taxon>
        <taxon>Mucoromycota</taxon>
        <taxon>Mucoromycotina</taxon>
        <taxon>Endogonomycetes</taxon>
        <taxon>Endogonales</taxon>
        <taxon>Endogonaceae</taxon>
        <taxon>Jimgerdemannia</taxon>
    </lineage>
</organism>
<dbReference type="InterPro" id="IPR002182">
    <property type="entry name" value="NB-ARC"/>
</dbReference>
<evidence type="ECO:0000256" key="6">
    <source>
        <dbReference type="ARBA" id="ARBA00022803"/>
    </source>
</evidence>
<evidence type="ECO:0000256" key="9">
    <source>
        <dbReference type="ARBA" id="ARBA00023212"/>
    </source>
</evidence>
<evidence type="ECO:0000313" key="14">
    <source>
        <dbReference type="Proteomes" id="UP000274822"/>
    </source>
</evidence>
<dbReference type="Pfam" id="PF13424">
    <property type="entry name" value="TPR_12"/>
    <property type="match status" value="2"/>
</dbReference>
<sequence length="760" mass="84697">MKTELDKSPLPGPCGILALKGMGGIGKTQLMLHYCYIHFQSYKYAFWLEVGDWRTTVDSFHKLAINLSPGEDIAAEKTSGEKIIEGVRDWLEKNEGWLLLLDNVNYDTDTEVFKYLPRIGGHIILTTREPIPSEVAKVIKVDKMKHDEAIAMLLDGSTMDSVNEELNIAKEIITQLDCMPFALHLARAYIETSDITLRDYADKQKKEVKDSKEDPRRYFLTIDRLVQKAIYDSMEDKKKLQWAKNIATALNNETKSFNSLNPYDPPTRVIMETYLSHIQHFVTWLDLSRKPLKSKDLHNLLIRAVDYLRGNGAYSEAEELALLSLEVSNMVNRQDHPDTAISLYHLAVIYEGLGNYDEAMRVQNEALGIREIEFGINGPDTATSMNHLGKLYMRRGEHGKAKKHHKRALEVFEKKRGPDHPDTAMSLYDLAGVYYSQNDFTKAEKLHQRALTIREKVLGSEHPDTAMSQIELAQVYKNQGKCDEADKLHKRALEILELTFGKDHPHTKALNGLAGKALELEHPGTATSPVSANRDPGTSVGNPAPLNNHHEHREPTIYPKSSNTNTEKSSVNRVPVTEANPSSGNTITETSFGNQASASKELKPSSDNTITETSFGNQASATKELKPSSGNTITETSFENRASAKEVKPSSGNTITEPSFGNRSPAKESDNTITETSLGNVAPAQRLDDNQLIPPGPKNMDNDASPEKLGPVKQQDQYRDQEKQRRGAANTGNEPSLGSPVNHQAHDGDVKPRKICCVIL</sequence>
<dbReference type="GO" id="GO:0005737">
    <property type="term" value="C:cytoplasm"/>
    <property type="evidence" value="ECO:0007669"/>
    <property type="project" value="TreeGrafter"/>
</dbReference>
<dbReference type="Proteomes" id="UP000274822">
    <property type="component" value="Unassembled WGS sequence"/>
</dbReference>
<name>A0A433QXG6_9FUNG</name>
<evidence type="ECO:0000256" key="10">
    <source>
        <dbReference type="PROSITE-ProRule" id="PRU00339"/>
    </source>
</evidence>
<feature type="compositionally biased region" description="Polar residues" evidence="11">
    <location>
        <begin position="628"/>
        <end position="640"/>
    </location>
</feature>
<accession>A0A433QXG6</accession>
<evidence type="ECO:0000256" key="1">
    <source>
        <dbReference type="ARBA" id="ARBA00004245"/>
    </source>
</evidence>
<dbReference type="AlphaFoldDB" id="A0A433QXG6"/>
<keyword evidence="7" id="KW-0175">Coiled coil</keyword>
<feature type="compositionally biased region" description="Polar residues" evidence="11">
    <location>
        <begin position="559"/>
        <end position="572"/>
    </location>
</feature>
<dbReference type="InterPro" id="IPR027417">
    <property type="entry name" value="P-loop_NTPase"/>
</dbReference>
<dbReference type="Gene3D" id="1.25.40.10">
    <property type="entry name" value="Tetratricopeptide repeat domain"/>
    <property type="match status" value="2"/>
</dbReference>
<protein>
    <recommendedName>
        <fullName evidence="12">NB-ARC domain-containing protein</fullName>
    </recommendedName>
</protein>
<keyword evidence="3" id="KW-0963">Cytoplasm</keyword>
<feature type="compositionally biased region" description="Polar residues" evidence="11">
    <location>
        <begin position="605"/>
        <end position="621"/>
    </location>
</feature>
<dbReference type="PANTHER" id="PTHR45783:SF3">
    <property type="entry name" value="KINESIN LIGHT CHAIN"/>
    <property type="match status" value="1"/>
</dbReference>
<dbReference type="SUPFAM" id="SSF48452">
    <property type="entry name" value="TPR-like"/>
    <property type="match status" value="2"/>
</dbReference>
<dbReference type="InterPro" id="IPR019734">
    <property type="entry name" value="TPR_rpt"/>
</dbReference>
<proteinExistence type="inferred from homology"/>
<feature type="repeat" description="TPR" evidence="10">
    <location>
        <begin position="382"/>
        <end position="415"/>
    </location>
</feature>
<dbReference type="GO" id="GO:0005871">
    <property type="term" value="C:kinesin complex"/>
    <property type="evidence" value="ECO:0007669"/>
    <property type="project" value="InterPro"/>
</dbReference>
<dbReference type="Pfam" id="PF13374">
    <property type="entry name" value="TPR_10"/>
    <property type="match status" value="1"/>
</dbReference>
<feature type="compositionally biased region" description="Polar residues" evidence="11">
    <location>
        <begin position="579"/>
        <end position="598"/>
    </location>
</feature>
<feature type="compositionally biased region" description="Basic and acidic residues" evidence="11">
    <location>
        <begin position="716"/>
        <end position="725"/>
    </location>
</feature>
<keyword evidence="4" id="KW-0493">Microtubule</keyword>
<reference evidence="13 14" key="1">
    <citation type="journal article" date="2018" name="New Phytol.">
        <title>Phylogenomics of Endogonaceae and evolution of mycorrhizas within Mucoromycota.</title>
        <authorList>
            <person name="Chang Y."/>
            <person name="Desiro A."/>
            <person name="Na H."/>
            <person name="Sandor L."/>
            <person name="Lipzen A."/>
            <person name="Clum A."/>
            <person name="Barry K."/>
            <person name="Grigoriev I.V."/>
            <person name="Martin F.M."/>
            <person name="Stajich J.E."/>
            <person name="Smith M.E."/>
            <person name="Bonito G."/>
            <person name="Spatafora J.W."/>
        </authorList>
    </citation>
    <scope>NUCLEOTIDE SEQUENCE [LARGE SCALE GENOMIC DNA]</scope>
    <source>
        <strain evidence="13 14">AD002</strain>
    </source>
</reference>